<feature type="compositionally biased region" description="Low complexity" evidence="4">
    <location>
        <begin position="224"/>
        <end position="238"/>
    </location>
</feature>
<evidence type="ECO:0000256" key="1">
    <source>
        <dbReference type="ARBA" id="ARBA00009885"/>
    </source>
</evidence>
<dbReference type="InterPro" id="IPR006735">
    <property type="entry name" value="Rtf2"/>
</dbReference>
<keyword evidence="6" id="KW-1185">Reference proteome</keyword>
<dbReference type="EMBL" id="JACEEZ010019766">
    <property type="protein sequence ID" value="KAG0715351.1"/>
    <property type="molecule type" value="Genomic_DNA"/>
</dbReference>
<dbReference type="GO" id="GO:0005634">
    <property type="term" value="C:nucleus"/>
    <property type="evidence" value="ECO:0007669"/>
    <property type="project" value="TreeGrafter"/>
</dbReference>
<evidence type="ECO:0000256" key="3">
    <source>
        <dbReference type="ARBA" id="ARBA00030367"/>
    </source>
</evidence>
<organism evidence="5 6">
    <name type="scientific">Chionoecetes opilio</name>
    <name type="common">Atlantic snow crab</name>
    <name type="synonym">Cancer opilio</name>
    <dbReference type="NCBI Taxonomy" id="41210"/>
    <lineage>
        <taxon>Eukaryota</taxon>
        <taxon>Metazoa</taxon>
        <taxon>Ecdysozoa</taxon>
        <taxon>Arthropoda</taxon>
        <taxon>Crustacea</taxon>
        <taxon>Multicrustacea</taxon>
        <taxon>Malacostraca</taxon>
        <taxon>Eumalacostraca</taxon>
        <taxon>Eucarida</taxon>
        <taxon>Decapoda</taxon>
        <taxon>Pleocyemata</taxon>
        <taxon>Brachyura</taxon>
        <taxon>Eubrachyura</taxon>
        <taxon>Majoidea</taxon>
        <taxon>Majidae</taxon>
        <taxon>Chionoecetes</taxon>
    </lineage>
</organism>
<proteinExistence type="inferred from homology"/>
<dbReference type="PANTHER" id="PTHR12775:SF0">
    <property type="entry name" value="REPLICATION TERMINATION FACTOR 2"/>
    <property type="match status" value="1"/>
</dbReference>
<dbReference type="Proteomes" id="UP000770661">
    <property type="component" value="Unassembled WGS sequence"/>
</dbReference>
<evidence type="ECO:0000256" key="2">
    <source>
        <dbReference type="ARBA" id="ARBA00015157"/>
    </source>
</evidence>
<gene>
    <name evidence="5" type="primary">RTFDC1</name>
    <name evidence="5" type="ORF">GWK47_012100</name>
</gene>
<evidence type="ECO:0000313" key="5">
    <source>
        <dbReference type="EMBL" id="KAG0715351.1"/>
    </source>
</evidence>
<dbReference type="CDD" id="cd16653">
    <property type="entry name" value="RING-like_Rtf2"/>
    <property type="match status" value="1"/>
</dbReference>
<dbReference type="AlphaFoldDB" id="A0A8J5CMC6"/>
<feature type="region of interest" description="Disordered" evidence="4">
    <location>
        <begin position="188"/>
        <end position="244"/>
    </location>
</feature>
<comment type="similarity">
    <text evidence="1">Belongs to the rtf2 family.</text>
</comment>
<name>A0A8J5CMC6_CHIOP</name>
<reference evidence="5" key="1">
    <citation type="submission" date="2020-07" db="EMBL/GenBank/DDBJ databases">
        <title>The High-quality genome of the commercially important snow crab, Chionoecetes opilio.</title>
        <authorList>
            <person name="Jeong J.-H."/>
            <person name="Ryu S."/>
        </authorList>
    </citation>
    <scope>NUCLEOTIDE SEQUENCE</scope>
    <source>
        <strain evidence="5">MADBK_172401_WGS</strain>
        <tissue evidence="5">Digestive gland</tissue>
    </source>
</reference>
<evidence type="ECO:0000256" key="4">
    <source>
        <dbReference type="SAM" id="MobiDB-lite"/>
    </source>
</evidence>
<dbReference type="InterPro" id="IPR027799">
    <property type="entry name" value="Rtf2_RING-finger"/>
</dbReference>
<feature type="compositionally biased region" description="Basic residues" evidence="4">
    <location>
        <begin position="188"/>
        <end position="198"/>
    </location>
</feature>
<evidence type="ECO:0000313" key="6">
    <source>
        <dbReference type="Proteomes" id="UP000770661"/>
    </source>
</evidence>
<dbReference type="Pfam" id="PF04641">
    <property type="entry name" value="Rtf2"/>
    <property type="match status" value="1"/>
</dbReference>
<accession>A0A8J5CMC6</accession>
<feature type="region of interest" description="Disordered" evidence="4">
    <location>
        <begin position="1"/>
        <end position="27"/>
    </location>
</feature>
<comment type="caution">
    <text evidence="5">The sequence shown here is derived from an EMBL/GenBank/DDBJ whole genome shotgun (WGS) entry which is preliminary data.</text>
</comment>
<protein>
    <recommendedName>
        <fullName evidence="2">Replication termination factor 2</fullName>
    </recommendedName>
    <alternativeName>
        <fullName evidence="3">Replication termination factor 2 domain-containing protein 1</fullName>
    </alternativeName>
</protein>
<dbReference type="PANTHER" id="PTHR12775">
    <property type="entry name" value="PROTEIN C20ORF43 HOMOLOG"/>
    <property type="match status" value="1"/>
</dbReference>
<dbReference type="OrthoDB" id="247013at2759"/>
<dbReference type="GO" id="GO:0006274">
    <property type="term" value="P:DNA replication termination"/>
    <property type="evidence" value="ECO:0007669"/>
    <property type="project" value="TreeGrafter"/>
</dbReference>
<feature type="compositionally biased region" description="Basic and acidic residues" evidence="4">
    <location>
        <begin position="9"/>
        <end position="27"/>
    </location>
</feature>
<sequence>MGCDGGTIPRRDELVKTKKKPEQKDKNSERLYRWQHCAVSQAPLQHPIVACELGRMYNKEEVLSRLLDRSTEPGMAHIKGLKDIKELGLTPNAAHEPGRSLTADVAPEQLTAEHGCPITGLEMNGHHRFSFVWTCGCVVSERALREVPTVTCHRCGVPYQEVDVVPLNPPEDELEGVKAAMNARRAAAKAAKKAKKEGKRTAEEDESQGASGSKGKKSAKHSDGAAGTSGDSSSSRAGQRVRGMASAVLRDKAFDKVRSAGFSVASDPQASEAYKSLFDTHKTAVKNPRAHWVTCNPQYF</sequence>